<keyword evidence="3" id="KW-0964">Secreted</keyword>
<keyword evidence="4" id="KW-0732">Signal</keyword>
<dbReference type="OMA" id="FTCAYEN"/>
<evidence type="ECO:0000256" key="7">
    <source>
        <dbReference type="PROSITE-ProRule" id="PRU00557"/>
    </source>
</evidence>
<comment type="caution">
    <text evidence="7">Lacks conserved residue(s) required for the propagation of feature annotation.</text>
</comment>
<accession>A0A8C4ZQG1</accession>
<dbReference type="GO" id="GO:0034362">
    <property type="term" value="C:low-density lipoprotein particle"/>
    <property type="evidence" value="ECO:0007669"/>
    <property type="project" value="TreeGrafter"/>
</dbReference>
<evidence type="ECO:0000313" key="9">
    <source>
        <dbReference type="Ensembl" id="ENSGMOP00000018768.2"/>
    </source>
</evidence>
<gene>
    <name evidence="9" type="primary">apoba</name>
</gene>
<dbReference type="GO" id="GO:0042953">
    <property type="term" value="P:lipoprotein transport"/>
    <property type="evidence" value="ECO:0007669"/>
    <property type="project" value="TreeGrafter"/>
</dbReference>
<proteinExistence type="predicted"/>
<dbReference type="Proteomes" id="UP000694546">
    <property type="component" value="Chromosome 5"/>
</dbReference>
<dbReference type="Gene3D" id="2.20.80.10">
    <property type="entry name" value="Lipovitellin-phosvitin complex, chain A, domain 4"/>
    <property type="match status" value="1"/>
</dbReference>
<evidence type="ECO:0000256" key="6">
    <source>
        <dbReference type="ARBA" id="ARBA00023180"/>
    </source>
</evidence>
<dbReference type="SUPFAM" id="SSF56968">
    <property type="entry name" value="Lipovitellin-phosvitin complex, beta-sheet shell regions"/>
    <property type="match status" value="2"/>
</dbReference>
<dbReference type="PANTHER" id="PTHR13769:SF6">
    <property type="entry name" value="APOLIPOPROTEIN B-100"/>
    <property type="match status" value="1"/>
</dbReference>
<evidence type="ECO:0000256" key="5">
    <source>
        <dbReference type="ARBA" id="ARBA00023055"/>
    </source>
</evidence>
<dbReference type="PROSITE" id="PS51211">
    <property type="entry name" value="VITELLOGENIN"/>
    <property type="match status" value="1"/>
</dbReference>
<dbReference type="SMART" id="SM00638">
    <property type="entry name" value="LPD_N"/>
    <property type="match status" value="1"/>
</dbReference>
<dbReference type="InterPro" id="IPR015255">
    <property type="entry name" value="Vitellinogen_open_b-sht"/>
</dbReference>
<dbReference type="GO" id="GO:0050750">
    <property type="term" value="F:low-density lipoprotein particle receptor binding"/>
    <property type="evidence" value="ECO:0007669"/>
    <property type="project" value="TreeGrafter"/>
</dbReference>
<dbReference type="Pfam" id="PF01347">
    <property type="entry name" value="Vitellogenin_N"/>
    <property type="match status" value="1"/>
</dbReference>
<dbReference type="GO" id="GO:0120020">
    <property type="term" value="F:cholesterol transfer activity"/>
    <property type="evidence" value="ECO:0007669"/>
    <property type="project" value="TreeGrafter"/>
</dbReference>
<dbReference type="GO" id="GO:0030301">
    <property type="term" value="P:cholesterol transport"/>
    <property type="evidence" value="ECO:0007669"/>
    <property type="project" value="TreeGrafter"/>
</dbReference>
<reference evidence="9" key="1">
    <citation type="submission" date="2025-08" db="UniProtKB">
        <authorList>
            <consortium name="Ensembl"/>
        </authorList>
    </citation>
    <scope>IDENTIFICATION</scope>
</reference>
<evidence type="ECO:0000259" key="8">
    <source>
        <dbReference type="PROSITE" id="PS51211"/>
    </source>
</evidence>
<evidence type="ECO:0000313" key="10">
    <source>
        <dbReference type="Proteomes" id="UP000694546"/>
    </source>
</evidence>
<dbReference type="SMART" id="SM01169">
    <property type="entry name" value="DUF1943"/>
    <property type="match status" value="1"/>
</dbReference>
<dbReference type="InterPro" id="IPR011030">
    <property type="entry name" value="Lipovitellin_superhlx_dom"/>
</dbReference>
<comment type="subcellular location">
    <subcellularLocation>
        <location evidence="1">Secreted</location>
    </subcellularLocation>
</comment>
<dbReference type="GO" id="GO:0042632">
    <property type="term" value="P:cholesterol homeostasis"/>
    <property type="evidence" value="ECO:0007669"/>
    <property type="project" value="TreeGrafter"/>
</dbReference>
<reference evidence="9" key="2">
    <citation type="submission" date="2025-09" db="UniProtKB">
        <authorList>
            <consortium name="Ensembl"/>
        </authorList>
    </citation>
    <scope>IDENTIFICATION</scope>
</reference>
<dbReference type="InterPro" id="IPR015816">
    <property type="entry name" value="Vitellinogen_b-sht_N"/>
</dbReference>
<organism evidence="9 10">
    <name type="scientific">Gadus morhua</name>
    <name type="common">Atlantic cod</name>
    <dbReference type="NCBI Taxonomy" id="8049"/>
    <lineage>
        <taxon>Eukaryota</taxon>
        <taxon>Metazoa</taxon>
        <taxon>Chordata</taxon>
        <taxon>Craniata</taxon>
        <taxon>Vertebrata</taxon>
        <taxon>Euteleostomi</taxon>
        <taxon>Actinopterygii</taxon>
        <taxon>Neopterygii</taxon>
        <taxon>Teleostei</taxon>
        <taxon>Neoteleostei</taxon>
        <taxon>Acanthomorphata</taxon>
        <taxon>Zeiogadaria</taxon>
        <taxon>Gadariae</taxon>
        <taxon>Gadiformes</taxon>
        <taxon>Gadoidei</taxon>
        <taxon>Gadidae</taxon>
        <taxon>Gadus</taxon>
    </lineage>
</organism>
<keyword evidence="6" id="KW-0325">Glycoprotein</keyword>
<dbReference type="GeneTree" id="ENSGT00590000083139"/>
<evidence type="ECO:0000256" key="4">
    <source>
        <dbReference type="ARBA" id="ARBA00022729"/>
    </source>
</evidence>
<protein>
    <recommendedName>
        <fullName evidence="8">Vitellogenin domain-containing protein</fullName>
    </recommendedName>
</protein>
<dbReference type="SUPFAM" id="SSF48431">
    <property type="entry name" value="Lipovitellin-phosvitin complex, superhelical domain"/>
    <property type="match status" value="1"/>
</dbReference>
<dbReference type="GO" id="GO:0034359">
    <property type="term" value="C:mature chylomicron"/>
    <property type="evidence" value="ECO:0007669"/>
    <property type="project" value="TreeGrafter"/>
</dbReference>
<feature type="domain" description="Vitellogenin" evidence="8">
    <location>
        <begin position="47"/>
        <end position="661"/>
    </location>
</feature>
<dbReference type="Pfam" id="PF06448">
    <property type="entry name" value="DUF1081"/>
    <property type="match status" value="1"/>
</dbReference>
<dbReference type="InterPro" id="IPR015819">
    <property type="entry name" value="Lipid_transp_b-sht_shell"/>
</dbReference>
<name>A0A8C4ZQG1_GADMO</name>
<keyword evidence="5" id="KW-0445">Lipid transport</keyword>
<evidence type="ECO:0000256" key="1">
    <source>
        <dbReference type="ARBA" id="ARBA00004613"/>
    </source>
</evidence>
<dbReference type="Pfam" id="PF09172">
    <property type="entry name" value="Vit_open_b-sht"/>
    <property type="match status" value="1"/>
</dbReference>
<dbReference type="Ensembl" id="ENSGMOT00000019226.2">
    <property type="protein sequence ID" value="ENSGMOP00000018768.2"/>
    <property type="gene ID" value="ENSGMOG00000017133.2"/>
</dbReference>
<sequence length="4366" mass="489372">MFSFPLLPVMGGIKLFMLLLLSSYALARNNRIILPVYLFLYTVASRYKAYKKYVYQYSTQSQNGVVGAASLRNGPMLTCQVEVEVPQVCKFILHTRSCALSEVSSMDAGGRPVYGPTATSDAFEAAMAKNPLKFTVEQVTTVHLYPEPDEQDNLLNVKRGIVSALLAPVEEEQHNRLMNTVHGVCATEYTINAQKDIATDVSLSRDLSGCDQFYGRVQDSSPLALIQKLHQPMAKLIRGTQSCNYQFDNRRKHMSAAECTETHVFLPFSHKDNGMSSVVTQRLTLQESQRTNSRNFEVEPWRGSWLHFQKAEGKAPVQTGDGVLRTLEDLKELAGTGGGQRRAGLFYMLVSGLRGLRNETLSSALPRMLDASAALTWQALLQCGTAECDSAALQAVRTVAGMPLEMDALVHGLSLQGHADAGRVRDMLSTAKFRQSKAIMYALAYTVRRNSEGLRIPELTQVSDFMATILEDCSVNPEESFLALRVVGVMGRVIQKDGDQLIPSILRCAQSDTAPQSNQKAAIQAFRRMSITDEIQNVLMEICRNPQSPVEHRVAAYLTLMKRADQAMITQLLNTLAGEEEPQLKNFVFSHLDNIRNSLDPDMQMRSNVEAAWRGQPSSSFRGPSTSGSYRLETPLGSVQTNLIFDGADTLPKEVMLETTLRVLDFREDIFEVGVEGKGFEPTLDALFGERGFFPEAASNSMYNSGAYKVPKVLQRIFDRLAPDGNRMKRQLPQDLLLDIKNSFNALLHDIGSYPPPEATAYLTLLGREMGYIKSSEVKHMADTLYTYYQTFFKQLPAKAIAALTSSTENDLFAHYIFMENVMSLPTASGLPLKFSLAGVITPGARGGLNLQQLSFMPSVGLEFITQMGVHLPDFVVAGLEMHTNMHHESSFNAKVTMTNNQFKLSIPALKTNTLFSFSNKVLSVSSSGMATVPSMVEDKVESMECDALFPGLKLCTAARYPNVNSTDETPYYPLTGETRFAIEIQPTGEVSEYIATLTGETLREGKDGRHKVDSLKLSLKAEGTESKEATAILKYNRNKNIFTTEVNIPDFDMELGIKLAVTDTNVKGKKMKGVTFDVSNKHIPQLTLVARTRLEMMKNAMLELQMAIPSLKADSALTLTLKNDDAVIMAVEAALNLPETTSVQKVTLIYDDNKFEVEMNSDTNSDIQKLIPNIENYHRQLQQHIDALLDQRVAQTDMKLRHIVTKGIEAGNIWLDKLSASIPSIEKLRSKRSISDLTLPALPERLFFQADSLFRYQFNKDKMDVNIPLPLGGKSSEEIHFPATLSVPNINIPTLGVHIPAKTYPVPTFTIPRSVDFTVPLLGLFEASTKINSNLYNWEGSIAGGNNTMDVPNYIVQYKAMAQSPFNPLSYTIEGTGMVSGKVDNVKYIVNGSLSHSLIDASFSISEGLRMIDNLIARVNYKLLVSSPLGLQSSLDYSALSTSTADKVTGDGKLDGLLEIGPLHTTATYTQSYILLPQVREGRGESSLRISSPLIQLNNIIQGVYANNELNIVSKTNVQDQVLQHVSELKYKGAQVTLKSNVVAAALGKMLNNKLELGLSSQLVIFRIESQADDATNRAFSLLTGTVTSYGLEVNSEGSLTSNVGRALHKASLTINQNGVTTSGTNNIQCSPVTFENVFNSNIDQSGVTLSSLSKAMAEEARGELNIEVKVTTTEASLNGVFKGYAHDASTRNNLNFLLNRRTLSISSNSMGSLKQRKTENSHTLVLTLWTADLHSKTDNFICEDVYYKHDIKMNMKPFVMSIDVTNDLKLQSLNFNNEGHLRLQPIMMDLTGSLKGANGEVDQIKHTYQIKYADMAGTMKSSTSGRIMDVKLSHNCEFEFAGLASKSICEAQVTSESLRFDGNIRTMAVPFSFTLDGLINSDGELNLFGKHTGQLYSKLLIKAEPAALAYSQDCQVSTKHTLESGVSSAHIDNKCNGLLTPSKQSLNWKSQSKMNRQDYNQEINTYNDPAKIGFEFSGVLLTDLFSQLNYIRETKLPEIQEFKTSGFLKYDKNSDCHTVEIPFIKSLPAAFDIVKEALLKALESLQQYVNRIDVILLIKQFRTRLNQIPMEVNDLIRQMDLENKVKEIKEKVTYLTKDFSVTIDDLELAVEKLKTDFGKTVIEIAHKIQNVICTIKDFVSTGDFYDFMSNTLSKIGNKLMDFDQNYKIRLTLIKALNSMEDIVRQIDLKKLTESSLAWLQDLDAKYNILEKIKKTIATSKHIVETFDVKMFFQDLRDDIISLDIPQYVQQLSYDIPYSDITNVIESMKDILINWIDEYEIPNKLNAVYFYIRDLIVKYDLDEKFKDLLDQLVVLIKELEIEKTVQLAVDHLKALCNKFQYIYDEIMQFIFRVTEQFKLIDWKQIFQELNRSISSILNSMKKFDYNSFVDKSNERIAEAIKYLNEQIKTYGIVDKIEATRDFIRERQTSIIKYIEELKNTKVAEVLQKFYDVINTTAYIDMKMKVKEILEDTRQRVLGMDIKDEIYIHLQRLSESYSNMITFISEKLSKLMAQIHKISNEQDIIHQIEEGMLGVLDALKRVEIVAPSFKVPLTDLTIPQFKIKLNKLQEISIPDRISVPGFTIFNFVIPSFTIDFKEIKTDIIAIIDRIREYEIPMIEPDEIFGDLKVLYLFNLPDLTLPEITLSEIKFPVINIPKLNLGDFSITMLPIPEITEIPEIPSEICLPVFGKLYSEFRLDSPFYTLVTTVLIQNSTTTFKTPQFTAFLTSKGMSNIDLLDYSLDAIARVEAPRMKKLMLTETLKVTHVAFSIDHEGSLTITGPSAEVAVTTTAKITTKMNSCNLVNKGKLTLNSGVTAAVETTYNHSLNIPMAEISSEATMTQYMETKIESGIVSGNIKNIGNGKWSIQDYSDEGTHKCDLEFTVNFGTATLTIEGETKSNAIQFKKYITAESVILSHIIVDAKAEAELPFLKSSVFSLKGEAHVEDLKIALTTFYDAELIGRLSGPVSHSLEFLVQPFEIAFNCKNKCNAKISLPLKLTGKSDFQHDFGLILNPEQQRLGWAASTRFNQYKYNHNYTMENNDMELFLHATAYGEANLDFLTLPLSIPEITVPYLEMKTPELKEFSFWEHAGIGSVLTTPQQTFDMNLDLHFHKNPQMQSINVDFGPIYSAIGDILPGTFEDYRDMLVNCLKDSYNRAKKHYTKHNIETPSQPPRIFMFPQYTVPILNIEVSAFTAEMPAFSYFVPKEFSTPSFKVPVIGFSVPSYALVLPSLELPVIHLPETLNKLTLPTITLPAIQNKIWIPSLGNVSHEFSFKSSLITLRVNADLFNQSDIVAQFGALSTSVFDFLNGKLDGAASLTRKRGIEFATSLSVVHQNLKANHVCAVSLTKQSMESSMANTAKLDLPFLTVEVDQGLLGNTRTKPNVASKMKLKYMFTIPLIHSVAKGNIDHNLMLEALTSYVSLDTSTKGKTDVLVMDSYSFEGDLENEANFYINANGLRSAFKFLLISNIDRQQELRSRTNIFHLDIDKRSALEVSLQRLYATMEYTSHNNANFAFVDTLGKHTAKGTLEFVPLTTLKATLDSDALQSSAALIQNINLAISREKQAFTWHSGGQLGAFSNAIDLVISNDEAEVRMDMTCSVEAYIQFLKSLRLPVYHRSLWDVLRFDHAQINDPQLFNASFSIVYTKSQDGTLFSIPSQILDNGVTFSIPELTLAMPGWVKQIPSSIRKIDMRIENLDFPDHLILPPGISIPAFDVPFTTLQVQPFIVDMKNLNIPKTISTKAFYITLPGLPTISIPRYNIDTQFLPGKMSFLSLKIPQHEISISAFQLPRESPFITIPQQTMEIPEIAIFLPSSVFIPMFGALTATWNISLPGYNVATTAKVEKKDSHLVTAAKSTCSSTMNFLEYDLDAAATLGFDNGLMDLNGHCNFVHSDVNVAWQHTFAQNMRVKRQTAEAVVSHHTVNVDITSPTFADLSFRYASRKDGITASMSSPSSGFLGLYLQRRSLSQLHGKLFSRYLRNPGKDIDILIVKATIKNSEKLSILTSWNIGVLGDFIEGLKGRLPAITEAVLKFINKYHTAHFGFDLNRGGIKFRNTLTNAMEQAHKDVAESVNALQELIDKLGSQSMAFDLNVHISNSIRKLSKYAEQVVENTMEAILTFLRNVEIPMPGSDQKQTGLQVFQRACRYISDGFDRAMQRFSRIMNTVTSNIRGIEFTIPATDVVVKGQEIQEELTSAWKSLLERRVQALQIWREMSLEKLFQSLSDFLQMFVQKADELIASLRAENPELASRMDGIYAEGENTLISSKQHIEDAKKHLAQYKDHAKLNIQEVYNGMSMERINSDLEDLINIVQLHLYGGLEEFLVFLEDIIQDTGAFRFSHKSLNIDIPLPFLWTSFAEWPIIFRTMR</sequence>
<dbReference type="GO" id="GO:0006642">
    <property type="term" value="P:triglyceride mobilization"/>
    <property type="evidence" value="ECO:0007669"/>
    <property type="project" value="TreeGrafter"/>
</dbReference>
<dbReference type="InterPro" id="IPR001747">
    <property type="entry name" value="Vitellogenin_N"/>
</dbReference>
<dbReference type="PANTHER" id="PTHR13769">
    <property type="entry name" value="APOLIPOPROTEIN B"/>
    <property type="match status" value="1"/>
</dbReference>
<dbReference type="Gene3D" id="1.25.10.20">
    <property type="entry name" value="Vitellinogen, superhelical"/>
    <property type="match status" value="1"/>
</dbReference>
<keyword evidence="10" id="KW-1185">Reference proteome</keyword>
<dbReference type="Gene3D" id="2.30.230.10">
    <property type="entry name" value="Lipovitellin, beta-sheet shell regions, chain A"/>
    <property type="match status" value="1"/>
</dbReference>
<evidence type="ECO:0000256" key="2">
    <source>
        <dbReference type="ARBA" id="ARBA00022448"/>
    </source>
</evidence>
<dbReference type="GO" id="GO:0034361">
    <property type="term" value="C:very-low-density lipoprotein particle"/>
    <property type="evidence" value="ECO:0007669"/>
    <property type="project" value="TreeGrafter"/>
</dbReference>
<evidence type="ECO:0000256" key="3">
    <source>
        <dbReference type="ARBA" id="ARBA00022525"/>
    </source>
</evidence>
<dbReference type="InterPro" id="IPR009454">
    <property type="entry name" value="Lipid_transpt_open_b-sht"/>
</dbReference>
<keyword evidence="2" id="KW-0813">Transport</keyword>
<dbReference type="InterPro" id="IPR052418">
    <property type="entry name" value="Apolipoprotein_B"/>
</dbReference>